<dbReference type="OrthoDB" id="224761at2157"/>
<dbReference type="PANTHER" id="PTHR23416">
    <property type="entry name" value="SIALIC ACID SYNTHASE-RELATED"/>
    <property type="match status" value="1"/>
</dbReference>
<feature type="region of interest" description="Disordered" evidence="3">
    <location>
        <begin position="259"/>
        <end position="279"/>
    </location>
</feature>
<feature type="compositionally biased region" description="Basic and acidic residues" evidence="3">
    <location>
        <begin position="298"/>
        <end position="309"/>
    </location>
</feature>
<dbReference type="AlphaFoldDB" id="A0A368NBB0"/>
<dbReference type="GO" id="GO:0005829">
    <property type="term" value="C:cytosol"/>
    <property type="evidence" value="ECO:0007669"/>
    <property type="project" value="TreeGrafter"/>
</dbReference>
<comment type="caution">
    <text evidence="4">The sequence shown here is derived from an EMBL/GenBank/DDBJ whole genome shotgun (WGS) entry which is preliminary data.</text>
</comment>
<dbReference type="InterPro" id="IPR051159">
    <property type="entry name" value="Hexapeptide_acetyltransf"/>
</dbReference>
<dbReference type="PANTHER" id="PTHR23416:SF23">
    <property type="entry name" value="ACETYLTRANSFERASE C18B11.09C-RELATED"/>
    <property type="match status" value="1"/>
</dbReference>
<dbReference type="CDD" id="cd04647">
    <property type="entry name" value="LbH_MAT_like"/>
    <property type="match status" value="1"/>
</dbReference>
<keyword evidence="4" id="KW-0012">Acyltransferase</keyword>
<evidence type="ECO:0000256" key="3">
    <source>
        <dbReference type="SAM" id="MobiDB-lite"/>
    </source>
</evidence>
<dbReference type="RefSeq" id="WP_114449417.1">
    <property type="nucleotide sequence ID" value="NZ_QPHM01000001.1"/>
</dbReference>
<gene>
    <name evidence="4" type="ORF">DU504_11465</name>
</gene>
<accession>A0A368NBB0</accession>
<evidence type="ECO:0000313" key="4">
    <source>
        <dbReference type="EMBL" id="RCU47857.1"/>
    </source>
</evidence>
<protein>
    <submittedName>
        <fullName evidence="4">Acyltransferase</fullName>
    </submittedName>
</protein>
<feature type="region of interest" description="Disordered" evidence="3">
    <location>
        <begin position="294"/>
        <end position="350"/>
    </location>
</feature>
<dbReference type="EMBL" id="QPHM01000001">
    <property type="protein sequence ID" value="RCU47857.1"/>
    <property type="molecule type" value="Genomic_DNA"/>
</dbReference>
<feature type="compositionally biased region" description="Basic and acidic residues" evidence="3">
    <location>
        <begin position="338"/>
        <end position="350"/>
    </location>
</feature>
<proteinExistence type="inferred from homology"/>
<comment type="similarity">
    <text evidence="1">Belongs to the transferase hexapeptide repeat family.</text>
</comment>
<evidence type="ECO:0000313" key="5">
    <source>
        <dbReference type="Proteomes" id="UP000252189"/>
    </source>
</evidence>
<keyword evidence="5" id="KW-1185">Reference proteome</keyword>
<evidence type="ECO:0000256" key="2">
    <source>
        <dbReference type="ARBA" id="ARBA00022679"/>
    </source>
</evidence>
<name>A0A368NBB0_9EURY</name>
<reference evidence="4 5" key="1">
    <citation type="submission" date="2018-07" db="EMBL/GenBank/DDBJ databases">
        <title>Genome sequences of Haloplanus salinus JCM 18368T.</title>
        <authorList>
            <person name="Kim Y.B."/>
            <person name="Roh S.W."/>
        </authorList>
    </citation>
    <scope>NUCLEOTIDE SEQUENCE [LARGE SCALE GENOMIC DNA]</scope>
    <source>
        <strain evidence="4 5">JCM 18368</strain>
    </source>
</reference>
<sequence>MTKRHVDIPPEAQATIDQTIEHIDTRLAEEALAPTIAELLADLFGDWDAYQRYRNGETVPPITRTRLQSYDPRNALIETEHWAEQKLSALQEAKCLRYLWEGFDLSPLSNNLAFAIPFRQTLANHLFAEAGDGLRLFGGIKIQCGHNIVMGDNVVVHNDVLLDDRGRLSVGDRVSIADRSHVHTHDHDTVDQTEVTTYETILEDDVRLGYGSMISAGCRIGRNAMVGAGATTLGDAPPHHIVAGSPAKSVKVKPGWGSVADNLGPLPDNRERRRLPTELPESFDEFDEFGRNLSPLKTYRDRPSERASTDRPAPLRRQPLYAPPDCPHYATGGLLGRWAEDERAPPRPVG</sequence>
<dbReference type="Gene3D" id="2.160.10.10">
    <property type="entry name" value="Hexapeptide repeat proteins"/>
    <property type="match status" value="1"/>
</dbReference>
<dbReference type="SUPFAM" id="SSF51161">
    <property type="entry name" value="Trimeric LpxA-like enzymes"/>
    <property type="match status" value="1"/>
</dbReference>
<evidence type="ECO:0000256" key="1">
    <source>
        <dbReference type="ARBA" id="ARBA00007274"/>
    </source>
</evidence>
<dbReference type="InterPro" id="IPR011004">
    <property type="entry name" value="Trimer_LpxA-like_sf"/>
</dbReference>
<dbReference type="GO" id="GO:0008374">
    <property type="term" value="F:O-acyltransferase activity"/>
    <property type="evidence" value="ECO:0007669"/>
    <property type="project" value="TreeGrafter"/>
</dbReference>
<keyword evidence="2 4" id="KW-0808">Transferase</keyword>
<organism evidence="4 5">
    <name type="scientific">Haloplanus salinus</name>
    <dbReference type="NCBI Taxonomy" id="1126245"/>
    <lineage>
        <taxon>Archaea</taxon>
        <taxon>Methanobacteriati</taxon>
        <taxon>Methanobacteriota</taxon>
        <taxon>Stenosarchaea group</taxon>
        <taxon>Halobacteria</taxon>
        <taxon>Halobacteriales</taxon>
        <taxon>Haloferacaceae</taxon>
        <taxon>Haloplanus</taxon>
    </lineage>
</organism>
<dbReference type="Proteomes" id="UP000252189">
    <property type="component" value="Unassembled WGS sequence"/>
</dbReference>